<dbReference type="EMBL" id="JAAIUW010000007">
    <property type="protein sequence ID" value="KAF7822565.1"/>
    <property type="molecule type" value="Genomic_DNA"/>
</dbReference>
<accession>A0A834TKG9</accession>
<dbReference type="AlphaFoldDB" id="A0A834TKG9"/>
<protein>
    <submittedName>
        <fullName evidence="1">SH2 domain-containing protein A-like isoform X2</fullName>
    </submittedName>
</protein>
<sequence length="37" mass="4091">MTERSLMLKEIATSASDKEISELAHQVSRYSGCSHHG</sequence>
<dbReference type="Proteomes" id="UP000634136">
    <property type="component" value="Unassembled WGS sequence"/>
</dbReference>
<organism evidence="1 2">
    <name type="scientific">Senna tora</name>
    <dbReference type="NCBI Taxonomy" id="362788"/>
    <lineage>
        <taxon>Eukaryota</taxon>
        <taxon>Viridiplantae</taxon>
        <taxon>Streptophyta</taxon>
        <taxon>Embryophyta</taxon>
        <taxon>Tracheophyta</taxon>
        <taxon>Spermatophyta</taxon>
        <taxon>Magnoliopsida</taxon>
        <taxon>eudicotyledons</taxon>
        <taxon>Gunneridae</taxon>
        <taxon>Pentapetalae</taxon>
        <taxon>rosids</taxon>
        <taxon>fabids</taxon>
        <taxon>Fabales</taxon>
        <taxon>Fabaceae</taxon>
        <taxon>Caesalpinioideae</taxon>
        <taxon>Cassia clade</taxon>
        <taxon>Senna</taxon>
    </lineage>
</organism>
<evidence type="ECO:0000313" key="2">
    <source>
        <dbReference type="Proteomes" id="UP000634136"/>
    </source>
</evidence>
<comment type="caution">
    <text evidence="1">The sequence shown here is derived from an EMBL/GenBank/DDBJ whole genome shotgun (WGS) entry which is preliminary data.</text>
</comment>
<keyword evidence="2" id="KW-1185">Reference proteome</keyword>
<evidence type="ECO:0000313" key="1">
    <source>
        <dbReference type="EMBL" id="KAF7822565.1"/>
    </source>
</evidence>
<gene>
    <name evidence="1" type="ORF">G2W53_020709</name>
</gene>
<reference evidence="1" key="1">
    <citation type="submission" date="2020-09" db="EMBL/GenBank/DDBJ databases">
        <title>Genome-Enabled Discovery of Anthraquinone Biosynthesis in Senna tora.</title>
        <authorList>
            <person name="Kang S.-H."/>
            <person name="Pandey R.P."/>
            <person name="Lee C.-M."/>
            <person name="Sim J.-S."/>
            <person name="Jeong J.-T."/>
            <person name="Choi B.-S."/>
            <person name="Jung M."/>
            <person name="Ginzburg D."/>
            <person name="Zhao K."/>
            <person name="Won S.Y."/>
            <person name="Oh T.-J."/>
            <person name="Yu Y."/>
            <person name="Kim N.-H."/>
            <person name="Lee O.R."/>
            <person name="Lee T.-H."/>
            <person name="Bashyal P."/>
            <person name="Kim T.-S."/>
            <person name="Lee W.-H."/>
            <person name="Kawkins C."/>
            <person name="Kim C.-K."/>
            <person name="Kim J.S."/>
            <person name="Ahn B.O."/>
            <person name="Rhee S.Y."/>
            <person name="Sohng J.K."/>
        </authorList>
    </citation>
    <scope>NUCLEOTIDE SEQUENCE</scope>
    <source>
        <tissue evidence="1">Leaf</tissue>
    </source>
</reference>
<name>A0A834TKG9_9FABA</name>
<proteinExistence type="predicted"/>
<dbReference type="OrthoDB" id="10263919at2759"/>